<dbReference type="GO" id="GO:0051536">
    <property type="term" value="F:iron-sulfur cluster binding"/>
    <property type="evidence" value="ECO:0007669"/>
    <property type="project" value="InterPro"/>
</dbReference>
<feature type="domain" description="Scaffold protein Nfu/NifU N-terminal" evidence="3">
    <location>
        <begin position="86"/>
        <end position="129"/>
    </location>
</feature>
<dbReference type="Pfam" id="PF01106">
    <property type="entry name" value="NifU"/>
    <property type="match status" value="1"/>
</dbReference>
<dbReference type="PANTHER" id="PTHR11178:SF1">
    <property type="entry name" value="NFU1 IRON-SULFUR CLUSTER SCAFFOLD HOMOLOG, MITOCHONDRIAL"/>
    <property type="match status" value="1"/>
</dbReference>
<protein>
    <recommendedName>
        <fullName evidence="6">NIF system FeS cluster assembly NifU C-terminal domain-containing protein</fullName>
    </recommendedName>
</protein>
<dbReference type="AlphaFoldDB" id="A0AAV8R308"/>
<gene>
    <name evidence="4" type="ORF">OPV22_012388</name>
</gene>
<dbReference type="SUPFAM" id="SSF117916">
    <property type="entry name" value="Fe-S cluster assembly (FSCA) domain-like"/>
    <property type="match status" value="1"/>
</dbReference>
<dbReference type="GO" id="GO:0005506">
    <property type="term" value="F:iron ion binding"/>
    <property type="evidence" value="ECO:0007669"/>
    <property type="project" value="InterPro"/>
</dbReference>
<dbReference type="GO" id="GO:0005739">
    <property type="term" value="C:mitochondrion"/>
    <property type="evidence" value="ECO:0007669"/>
    <property type="project" value="TreeGrafter"/>
</dbReference>
<dbReference type="GO" id="GO:0016226">
    <property type="term" value="P:iron-sulfur cluster assembly"/>
    <property type="evidence" value="ECO:0007669"/>
    <property type="project" value="InterPro"/>
</dbReference>
<dbReference type="GO" id="GO:0005198">
    <property type="term" value="F:structural molecule activity"/>
    <property type="evidence" value="ECO:0007669"/>
    <property type="project" value="UniProtKB-ARBA"/>
</dbReference>
<dbReference type="Proteomes" id="UP001222027">
    <property type="component" value="Unassembled WGS sequence"/>
</dbReference>
<name>A0AAV8R308_ENSVE</name>
<organism evidence="4 5">
    <name type="scientific">Ensete ventricosum</name>
    <name type="common">Abyssinian banana</name>
    <name type="synonym">Musa ensete</name>
    <dbReference type="NCBI Taxonomy" id="4639"/>
    <lineage>
        <taxon>Eukaryota</taxon>
        <taxon>Viridiplantae</taxon>
        <taxon>Streptophyta</taxon>
        <taxon>Embryophyta</taxon>
        <taxon>Tracheophyta</taxon>
        <taxon>Spermatophyta</taxon>
        <taxon>Magnoliopsida</taxon>
        <taxon>Liliopsida</taxon>
        <taxon>Zingiberales</taxon>
        <taxon>Musaceae</taxon>
        <taxon>Ensete</taxon>
    </lineage>
</organism>
<evidence type="ECO:0000259" key="2">
    <source>
        <dbReference type="Pfam" id="PF01106"/>
    </source>
</evidence>
<evidence type="ECO:0000256" key="1">
    <source>
        <dbReference type="ARBA" id="ARBA00006420"/>
    </source>
</evidence>
<dbReference type="Pfam" id="PF08712">
    <property type="entry name" value="Nfu_N"/>
    <property type="match status" value="1"/>
</dbReference>
<reference evidence="4 5" key="1">
    <citation type="submission" date="2022-12" db="EMBL/GenBank/DDBJ databases">
        <title>Chromosome-scale assembly of the Ensete ventricosum genome.</title>
        <authorList>
            <person name="Dussert Y."/>
            <person name="Stocks J."/>
            <person name="Wendawek A."/>
            <person name="Woldeyes F."/>
            <person name="Nichols R.A."/>
            <person name="Borrell J.S."/>
        </authorList>
    </citation>
    <scope>NUCLEOTIDE SEQUENCE [LARGE SCALE GENOMIC DNA]</scope>
    <source>
        <strain evidence="5">cv. Maze</strain>
        <tissue evidence="4">Seeds</tissue>
    </source>
</reference>
<dbReference type="InterPro" id="IPR014824">
    <property type="entry name" value="Nfu/NifU_N"/>
</dbReference>
<evidence type="ECO:0008006" key="6">
    <source>
        <dbReference type="Google" id="ProtNLM"/>
    </source>
</evidence>
<comment type="similarity">
    <text evidence="1">Belongs to the NifU family.</text>
</comment>
<evidence type="ECO:0000313" key="4">
    <source>
        <dbReference type="EMBL" id="KAJ8490667.1"/>
    </source>
</evidence>
<dbReference type="EMBL" id="JAQQAF010000004">
    <property type="protein sequence ID" value="KAJ8490667.1"/>
    <property type="molecule type" value="Genomic_DNA"/>
</dbReference>
<proteinExistence type="inferred from homology"/>
<sequence>MLPLCPSKGIGAVSTSAALPLRPHSQLFWKPATNDAMEWYIVVSSASIPLPLRNQWPFSRNPSNAWASSPWIGFGEICGRLAFARQPVTEVGSADFPNAHTAMTSPLVTSMFEIDGISRVFFGSYFVTLIWTRQSMRTIQKLDSGIVKLRMQGACSGCPSSSVTLKSSIENMLMHYVPEVKGVDQELDTDEGAS</sequence>
<accession>A0AAV8R308</accession>
<dbReference type="PANTHER" id="PTHR11178">
    <property type="entry name" value="IRON-SULFUR CLUSTER SCAFFOLD PROTEIN NFU-RELATED"/>
    <property type="match status" value="1"/>
</dbReference>
<dbReference type="Gene3D" id="3.30.300.130">
    <property type="entry name" value="Fe-S cluster assembly (FSCA)"/>
    <property type="match status" value="1"/>
</dbReference>
<dbReference type="InterPro" id="IPR036498">
    <property type="entry name" value="Nfu/NifU_N_sf"/>
</dbReference>
<dbReference type="SUPFAM" id="SSF110836">
    <property type="entry name" value="Hypothetical protein SAV1430"/>
    <property type="match status" value="1"/>
</dbReference>
<evidence type="ECO:0000313" key="5">
    <source>
        <dbReference type="Proteomes" id="UP001222027"/>
    </source>
</evidence>
<keyword evidence="5" id="KW-1185">Reference proteome</keyword>
<dbReference type="InterPro" id="IPR034904">
    <property type="entry name" value="FSCA_dom_sf"/>
</dbReference>
<comment type="caution">
    <text evidence="4">The sequence shown here is derived from an EMBL/GenBank/DDBJ whole genome shotgun (WGS) entry which is preliminary data.</text>
</comment>
<feature type="domain" description="NIF system FeS cluster assembly NifU C-terminal" evidence="2">
    <location>
        <begin position="141"/>
        <end position="183"/>
    </location>
</feature>
<dbReference type="InterPro" id="IPR001075">
    <property type="entry name" value="NIF_FeS_clus_asmbl_NifU_C"/>
</dbReference>
<evidence type="ECO:0000259" key="3">
    <source>
        <dbReference type="Pfam" id="PF08712"/>
    </source>
</evidence>